<gene>
    <name evidence="1" type="ordered locus">bpr_IV081</name>
</gene>
<reference evidence="1 2" key="1">
    <citation type="journal article" date="2010" name="PLoS ONE">
        <title>The glycobiome of the rumen bacterium Butyrivibrio proteoclasticus B316(T) highlights adaptation to a polysaccharide-rich environment.</title>
        <authorList>
            <person name="Kelly W.J."/>
            <person name="Leahy S.C."/>
            <person name="Altermann E."/>
            <person name="Yeoman C.J."/>
            <person name="Dunne J.C."/>
            <person name="Kong Z."/>
            <person name="Pacheco D.M."/>
            <person name="Li D."/>
            <person name="Noel S.J."/>
            <person name="Moon C.D."/>
            <person name="Cookson A.L."/>
            <person name="Attwood G.T."/>
        </authorList>
    </citation>
    <scope>NUCLEOTIDE SEQUENCE [LARGE SCALE GENOMIC DNA]</scope>
    <source>
        <strain evidence="2">ATCC 51982 / DSM 14932 / B316</strain>
        <plasmid evidence="2">Plasmid pCY186</plasmid>
    </source>
</reference>
<evidence type="ECO:0000313" key="1">
    <source>
        <dbReference type="EMBL" id="ADL36446.1"/>
    </source>
</evidence>
<evidence type="ECO:0000313" key="2">
    <source>
        <dbReference type="Proteomes" id="UP000001299"/>
    </source>
</evidence>
<dbReference type="KEGG" id="bpb:bpr_IV081"/>
<dbReference type="EMBL" id="CP001813">
    <property type="protein sequence ID" value="ADL36446.1"/>
    <property type="molecule type" value="Genomic_DNA"/>
</dbReference>
<protein>
    <submittedName>
        <fullName evidence="1">Uncharacterized protein</fullName>
    </submittedName>
</protein>
<dbReference type="Proteomes" id="UP000001299">
    <property type="component" value="Plasmid pCY186"/>
</dbReference>
<dbReference type="AlphaFoldDB" id="E0S4W4"/>
<name>E0S4W4_BUTPB</name>
<accession>E0S4W4</accession>
<organism evidence="1 2">
    <name type="scientific">Butyrivibrio proteoclasticus (strain ATCC 51982 / DSM 14932 / B316)</name>
    <name type="common">Clostridium proteoclasticum</name>
    <dbReference type="NCBI Taxonomy" id="515622"/>
    <lineage>
        <taxon>Bacteria</taxon>
        <taxon>Bacillati</taxon>
        <taxon>Bacillota</taxon>
        <taxon>Clostridia</taxon>
        <taxon>Lachnospirales</taxon>
        <taxon>Lachnospiraceae</taxon>
        <taxon>Butyrivibrio</taxon>
    </lineage>
</organism>
<dbReference type="RefSeq" id="WP_013283094.1">
    <property type="nucleotide sequence ID" value="NC_014390.1"/>
</dbReference>
<geneLocation type="plasmid" evidence="1 2">
    <name>pCY186</name>
</geneLocation>
<proteinExistence type="predicted"/>
<sequence length="181" mass="20809">MELALGNSANFFAVRGRNEFSFDGEYWYKEGDKVNLVADTIYDGEITLKTIFDDGRLLLETEHGEYLCNLNDILISRGDCLDLKGHMDSRISAIRERMQFSIDLENWFSGGQRCTVRIADELMQDAMIKTIFEDGKILFAHDGIDVLISYTEIMEIYRFVDKPIFVFPSIITECILAEYGK</sequence>
<keyword evidence="1" id="KW-0614">Plasmid</keyword>
<dbReference type="HOGENOM" id="CLU_1486446_0_0_9"/>
<keyword evidence="2" id="KW-1185">Reference proteome</keyword>